<name>A0A5N0EFR3_9NOCA</name>
<feature type="signal peptide" evidence="1">
    <location>
        <begin position="1"/>
        <end position="31"/>
    </location>
</feature>
<dbReference type="RefSeq" id="WP_150402426.1">
    <property type="nucleotide sequence ID" value="NZ_VXLC01000004.1"/>
</dbReference>
<organism evidence="2 3">
    <name type="scientific">Nocardia colli</name>
    <dbReference type="NCBI Taxonomy" id="2545717"/>
    <lineage>
        <taxon>Bacteria</taxon>
        <taxon>Bacillati</taxon>
        <taxon>Actinomycetota</taxon>
        <taxon>Actinomycetes</taxon>
        <taxon>Mycobacteriales</taxon>
        <taxon>Nocardiaceae</taxon>
        <taxon>Nocardia</taxon>
    </lineage>
</organism>
<keyword evidence="1" id="KW-0732">Signal</keyword>
<evidence type="ECO:0000313" key="2">
    <source>
        <dbReference type="EMBL" id="KAA8888258.1"/>
    </source>
</evidence>
<evidence type="ECO:0000256" key="1">
    <source>
        <dbReference type="SAM" id="SignalP"/>
    </source>
</evidence>
<evidence type="ECO:0008006" key="4">
    <source>
        <dbReference type="Google" id="ProtNLM"/>
    </source>
</evidence>
<keyword evidence="3" id="KW-1185">Reference proteome</keyword>
<protein>
    <recommendedName>
        <fullName evidence="4">Secreted protein</fullName>
    </recommendedName>
</protein>
<comment type="caution">
    <text evidence="2">The sequence shown here is derived from an EMBL/GenBank/DDBJ whole genome shotgun (WGS) entry which is preliminary data.</text>
</comment>
<evidence type="ECO:0000313" key="3">
    <source>
        <dbReference type="Proteomes" id="UP000323876"/>
    </source>
</evidence>
<reference evidence="2 3" key="1">
    <citation type="submission" date="2019-09" db="EMBL/GenBank/DDBJ databases">
        <authorList>
            <person name="Wang X."/>
        </authorList>
    </citation>
    <scope>NUCLEOTIDE SEQUENCE [LARGE SCALE GENOMIC DNA]</scope>
    <source>
        <strain evidence="2 3">CICC 11023</strain>
    </source>
</reference>
<accession>A0A5N0EFR3</accession>
<dbReference type="OrthoDB" id="4551510at2"/>
<dbReference type="AlphaFoldDB" id="A0A5N0EFR3"/>
<dbReference type="Proteomes" id="UP000323876">
    <property type="component" value="Unassembled WGS sequence"/>
</dbReference>
<sequence>MRKSFPRALVAAVFAGAVGLGAIGFAPSAAAAPSIYEPSITPCSHLFKTPFDFGRPDASTYWSPFGTGDIVCYDAGFGVSYYQRDPSGQWHAMNQLIPGNYFINIFGYGHLPA</sequence>
<dbReference type="EMBL" id="VXLC01000004">
    <property type="protein sequence ID" value="KAA8888258.1"/>
    <property type="molecule type" value="Genomic_DNA"/>
</dbReference>
<gene>
    <name evidence="2" type="ORF">F3087_14505</name>
</gene>
<feature type="chain" id="PRO_5024426993" description="Secreted protein" evidence="1">
    <location>
        <begin position="32"/>
        <end position="113"/>
    </location>
</feature>
<proteinExistence type="predicted"/>